<sequence>MEVTNHAANMRHLWHIFRNRDTMWVKWVKSYLIKDRNFWQLKIPKDCSWSWRSILKERDKAMYMVQHLIGNGQNTNFWLDPWLAILS</sequence>
<organism evidence="1 2">
    <name type="scientific">Thalictrum thalictroides</name>
    <name type="common">Rue-anemone</name>
    <name type="synonym">Anemone thalictroides</name>
    <dbReference type="NCBI Taxonomy" id="46969"/>
    <lineage>
        <taxon>Eukaryota</taxon>
        <taxon>Viridiplantae</taxon>
        <taxon>Streptophyta</taxon>
        <taxon>Embryophyta</taxon>
        <taxon>Tracheophyta</taxon>
        <taxon>Spermatophyta</taxon>
        <taxon>Magnoliopsida</taxon>
        <taxon>Ranunculales</taxon>
        <taxon>Ranunculaceae</taxon>
        <taxon>Thalictroideae</taxon>
        <taxon>Thalictrum</taxon>
    </lineage>
</organism>
<accession>A0A7J6WZ27</accession>
<keyword evidence="2" id="KW-1185">Reference proteome</keyword>
<gene>
    <name evidence="1" type="ORF">FRX31_007703</name>
</gene>
<proteinExistence type="predicted"/>
<reference evidence="1 2" key="1">
    <citation type="submission" date="2020-06" db="EMBL/GenBank/DDBJ databases">
        <title>Transcriptomic and genomic resources for Thalictrum thalictroides and T. hernandezii: Facilitating candidate gene discovery in an emerging model plant lineage.</title>
        <authorList>
            <person name="Arias T."/>
            <person name="Riano-Pachon D.M."/>
            <person name="Di Stilio V.S."/>
        </authorList>
    </citation>
    <scope>NUCLEOTIDE SEQUENCE [LARGE SCALE GENOMIC DNA]</scope>
    <source>
        <strain evidence="2">cv. WT478/WT964</strain>
        <tissue evidence="1">Leaves</tissue>
    </source>
</reference>
<dbReference type="AlphaFoldDB" id="A0A7J6WZ27"/>
<dbReference type="EMBL" id="JABWDY010007741">
    <property type="protein sequence ID" value="KAF5202711.1"/>
    <property type="molecule type" value="Genomic_DNA"/>
</dbReference>
<evidence type="ECO:0000313" key="1">
    <source>
        <dbReference type="EMBL" id="KAF5202711.1"/>
    </source>
</evidence>
<comment type="caution">
    <text evidence="1">The sequence shown here is derived from an EMBL/GenBank/DDBJ whole genome shotgun (WGS) entry which is preliminary data.</text>
</comment>
<dbReference type="OrthoDB" id="1938625at2759"/>
<evidence type="ECO:0000313" key="2">
    <source>
        <dbReference type="Proteomes" id="UP000554482"/>
    </source>
</evidence>
<name>A0A7J6WZ27_THATH</name>
<protein>
    <submittedName>
        <fullName evidence="1">Uncharacterized protein</fullName>
    </submittedName>
</protein>
<dbReference type="Proteomes" id="UP000554482">
    <property type="component" value="Unassembled WGS sequence"/>
</dbReference>